<keyword evidence="3" id="KW-1185">Reference proteome</keyword>
<feature type="compositionally biased region" description="Polar residues" evidence="1">
    <location>
        <begin position="422"/>
        <end position="445"/>
    </location>
</feature>
<feature type="compositionally biased region" description="Basic residues" evidence="1">
    <location>
        <begin position="27"/>
        <end position="56"/>
    </location>
</feature>
<feature type="compositionally biased region" description="Low complexity" evidence="1">
    <location>
        <begin position="358"/>
        <end position="370"/>
    </location>
</feature>
<name>A0AAW0Z2I6_9TREE</name>
<feature type="compositionally biased region" description="Polar residues" evidence="1">
    <location>
        <begin position="1"/>
        <end position="25"/>
    </location>
</feature>
<gene>
    <name evidence="2" type="ORF">IAR55_001585</name>
</gene>
<dbReference type="KEGG" id="kne:92178844"/>
<protein>
    <submittedName>
        <fullName evidence="2">Uncharacterized protein</fullName>
    </submittedName>
</protein>
<proteinExistence type="predicted"/>
<feature type="compositionally biased region" description="Polar residues" evidence="1">
    <location>
        <begin position="404"/>
        <end position="413"/>
    </location>
</feature>
<organism evidence="2 3">
    <name type="scientific">Kwoniella newhampshirensis</name>
    <dbReference type="NCBI Taxonomy" id="1651941"/>
    <lineage>
        <taxon>Eukaryota</taxon>
        <taxon>Fungi</taxon>
        <taxon>Dikarya</taxon>
        <taxon>Basidiomycota</taxon>
        <taxon>Agaricomycotina</taxon>
        <taxon>Tremellomycetes</taxon>
        <taxon>Tremellales</taxon>
        <taxon>Cryptococcaceae</taxon>
        <taxon>Kwoniella</taxon>
    </lineage>
</organism>
<reference evidence="2 3" key="1">
    <citation type="journal article" date="2024" name="bioRxiv">
        <title>Comparative genomics of Cryptococcus and Kwoniella reveals pathogenesis evolution and contrasting karyotype dynamics via intercentromeric recombination or chromosome fusion.</title>
        <authorList>
            <person name="Coelho M.A."/>
            <person name="David-Palma M."/>
            <person name="Shea T."/>
            <person name="Bowers K."/>
            <person name="McGinley-Smith S."/>
            <person name="Mohammad A.W."/>
            <person name="Gnirke A."/>
            <person name="Yurkov A.M."/>
            <person name="Nowrousian M."/>
            <person name="Sun S."/>
            <person name="Cuomo C.A."/>
            <person name="Heitman J."/>
        </authorList>
    </citation>
    <scope>NUCLEOTIDE SEQUENCE [LARGE SCALE GENOMIC DNA]</scope>
    <source>
        <strain evidence="2 3">CBS 13917</strain>
    </source>
</reference>
<accession>A0AAW0Z2I6</accession>
<feature type="compositionally biased region" description="Low complexity" evidence="1">
    <location>
        <begin position="532"/>
        <end position="543"/>
    </location>
</feature>
<dbReference type="RefSeq" id="XP_066804634.1">
    <property type="nucleotide sequence ID" value="XM_066944711.1"/>
</dbReference>
<dbReference type="AlphaFoldDB" id="A0AAW0Z2I6"/>
<feature type="compositionally biased region" description="Basic and acidic residues" evidence="1">
    <location>
        <begin position="296"/>
        <end position="308"/>
    </location>
</feature>
<dbReference type="EMBL" id="JBCAWK010000003">
    <property type="protein sequence ID" value="KAK8864338.1"/>
    <property type="molecule type" value="Genomic_DNA"/>
</dbReference>
<feature type="region of interest" description="Disordered" evidence="1">
    <location>
        <begin position="1"/>
        <end position="66"/>
    </location>
</feature>
<feature type="compositionally biased region" description="Acidic residues" evidence="1">
    <location>
        <begin position="162"/>
        <end position="174"/>
    </location>
</feature>
<feature type="region of interest" description="Disordered" evidence="1">
    <location>
        <begin position="282"/>
        <end position="465"/>
    </location>
</feature>
<feature type="region of interest" description="Disordered" evidence="1">
    <location>
        <begin position="80"/>
        <end position="256"/>
    </location>
</feature>
<feature type="compositionally biased region" description="Basic and acidic residues" evidence="1">
    <location>
        <begin position="94"/>
        <end position="110"/>
    </location>
</feature>
<feature type="compositionally biased region" description="Polar residues" evidence="1">
    <location>
        <begin position="372"/>
        <end position="395"/>
    </location>
</feature>
<feature type="compositionally biased region" description="Pro residues" evidence="1">
    <location>
        <begin position="346"/>
        <end position="357"/>
    </location>
</feature>
<feature type="compositionally biased region" description="Low complexity" evidence="1">
    <location>
        <begin position="490"/>
        <end position="499"/>
    </location>
</feature>
<evidence type="ECO:0000313" key="2">
    <source>
        <dbReference type="EMBL" id="KAK8864338.1"/>
    </source>
</evidence>
<dbReference type="GeneID" id="92178844"/>
<feature type="compositionally biased region" description="Low complexity" evidence="1">
    <location>
        <begin position="116"/>
        <end position="133"/>
    </location>
</feature>
<evidence type="ECO:0000313" key="3">
    <source>
        <dbReference type="Proteomes" id="UP001388673"/>
    </source>
</evidence>
<feature type="compositionally biased region" description="Low complexity" evidence="1">
    <location>
        <begin position="507"/>
        <end position="524"/>
    </location>
</feature>
<sequence length="740" mass="78626">MSVSSAATLISPSNSRGAAPSTSQRRPAAHSHHTTHSTHAHHTVKRRASTHGHGSGRRSSESEHGRRALAAGLAMHAMDPATAGTTKPAPKKRNSGDRPLTKTSRSDTHLPRLSRTTSITSVASQTSSTSATSRPGKSGRKRSGETVQVLNEEGQGAKDVDADVEEEEEWEDGEDAPKAKSNEMRRTVSDTSADPKGKQRRHSHHPSISAILSSGNLVDTPLEAPNPTLSSTRKTTGFAGSVQPPDPQVAAQLPSAEAHHPVISNPIRRVASTKSLVGPIAIESSSDAGVATESPLEYKEEGEHDVKTDVAAAPSGPARLRSTDGSGLPLVNHEQENKAASTSPSYPFPQMIPPPSQPTSASKASAAAPPKDQNNTPPSSASISHPRSRQTSNPNGHVLRHRYSNSSLRSIQSLRAPPHPLNSPTGYRTGMQGSRPGSNFASPSKNGEKRERVPSMHQPPVPQPQVSYELAQGHGWDELSENEVSRRRTTPIPSSSNPTAKSNGATSSQSMRKSSISSNRSVRSIFAGTLNTPTTSSTTITPIAETSPHPPYRRLTALEAASAASKRNTTTDPALYHHSLGHSTTSAETSFLISRFLPQKKVRRPEWEIDLRDPDQVENPRVGLTNGDYRESHESLVRTFRELGLSSGLGGSSTSINQGKRGISRSYSGYNLLTGSNSMTVSSSGSGGGQDEFVQGQGLGVIRGRDGRGLMVSKGSFGGKTPFEMSVERCLAQRPGRVIA</sequence>
<comment type="caution">
    <text evidence="2">The sequence shown here is derived from an EMBL/GenBank/DDBJ whole genome shotgun (WGS) entry which is preliminary data.</text>
</comment>
<feature type="region of interest" description="Disordered" evidence="1">
    <location>
        <begin position="479"/>
        <end position="551"/>
    </location>
</feature>
<feature type="compositionally biased region" description="Basic and acidic residues" evidence="1">
    <location>
        <begin position="175"/>
        <end position="197"/>
    </location>
</feature>
<dbReference type="Proteomes" id="UP001388673">
    <property type="component" value="Unassembled WGS sequence"/>
</dbReference>
<evidence type="ECO:0000256" key="1">
    <source>
        <dbReference type="SAM" id="MobiDB-lite"/>
    </source>
</evidence>